<protein>
    <recommendedName>
        <fullName evidence="1">DUF6894 domain-containing protein</fullName>
    </recommendedName>
</protein>
<proteinExistence type="predicted"/>
<dbReference type="EMBL" id="VIWP01000011">
    <property type="protein sequence ID" value="TWF47535.1"/>
    <property type="molecule type" value="Genomic_DNA"/>
</dbReference>
<accession>A0A561QAZ6</accession>
<keyword evidence="3" id="KW-1185">Reference proteome</keyword>
<evidence type="ECO:0000313" key="2">
    <source>
        <dbReference type="EMBL" id="TWF47535.1"/>
    </source>
</evidence>
<dbReference type="AlphaFoldDB" id="A0A561QAZ6"/>
<name>A0A561QAZ6_9HYPH</name>
<evidence type="ECO:0000313" key="3">
    <source>
        <dbReference type="Proteomes" id="UP000320653"/>
    </source>
</evidence>
<feature type="domain" description="DUF6894" evidence="1">
    <location>
        <begin position="5"/>
        <end position="71"/>
    </location>
</feature>
<comment type="caution">
    <text evidence="2">The sequence shown here is derived from an EMBL/GenBank/DDBJ whole genome shotgun (WGS) entry which is preliminary data.</text>
</comment>
<dbReference type="InterPro" id="IPR054189">
    <property type="entry name" value="DUF6894"/>
</dbReference>
<dbReference type="RefSeq" id="WP_432442906.1">
    <property type="nucleotide sequence ID" value="NZ_VIWP01000011.1"/>
</dbReference>
<reference evidence="2 3" key="1">
    <citation type="submission" date="2019-06" db="EMBL/GenBank/DDBJ databases">
        <title>Sorghum-associated microbial communities from plants grown in Nebraska, USA.</title>
        <authorList>
            <person name="Schachtman D."/>
        </authorList>
    </citation>
    <scope>NUCLEOTIDE SEQUENCE [LARGE SCALE GENOMIC DNA]</scope>
    <source>
        <strain evidence="2 3">1225</strain>
    </source>
</reference>
<dbReference type="Pfam" id="PF21834">
    <property type="entry name" value="DUF6894"/>
    <property type="match status" value="1"/>
</dbReference>
<dbReference type="Proteomes" id="UP000320653">
    <property type="component" value="Unassembled WGS sequence"/>
</dbReference>
<sequence>MDITRYYFHMRDGQRYQEDPEGTECADPQAAHDEAVAAAREILALKVRNGELGQVFEITDEAGTIVERLPLKSVLNMERRPNAAKCPATRVAKLNLRKTPLQIATLTRQH</sequence>
<evidence type="ECO:0000259" key="1">
    <source>
        <dbReference type="Pfam" id="PF21834"/>
    </source>
</evidence>
<gene>
    <name evidence="2" type="ORF">FHW37_11136</name>
</gene>
<organism evidence="2 3">
    <name type="scientific">Neorhizobium alkalisoli</name>
    <dbReference type="NCBI Taxonomy" id="528178"/>
    <lineage>
        <taxon>Bacteria</taxon>
        <taxon>Pseudomonadati</taxon>
        <taxon>Pseudomonadota</taxon>
        <taxon>Alphaproteobacteria</taxon>
        <taxon>Hyphomicrobiales</taxon>
        <taxon>Rhizobiaceae</taxon>
        <taxon>Rhizobium/Agrobacterium group</taxon>
        <taxon>Neorhizobium</taxon>
    </lineage>
</organism>